<dbReference type="Proteomes" id="UP001164250">
    <property type="component" value="Chromosome 5"/>
</dbReference>
<comment type="caution">
    <text evidence="1">The sequence shown here is derived from an EMBL/GenBank/DDBJ whole genome shotgun (WGS) entry which is preliminary data.</text>
</comment>
<evidence type="ECO:0000313" key="2">
    <source>
        <dbReference type="Proteomes" id="UP001164250"/>
    </source>
</evidence>
<keyword evidence="2" id="KW-1185">Reference proteome</keyword>
<evidence type="ECO:0000313" key="1">
    <source>
        <dbReference type="EMBL" id="KAJ0097965.1"/>
    </source>
</evidence>
<reference evidence="2" key="1">
    <citation type="journal article" date="2023" name="G3 (Bethesda)">
        <title>Genome assembly and association tests identify interacting loci associated with vigor, precocity, and sex in interspecific pistachio rootstocks.</title>
        <authorList>
            <person name="Palmer W."/>
            <person name="Jacygrad E."/>
            <person name="Sagayaradj S."/>
            <person name="Cavanaugh K."/>
            <person name="Han R."/>
            <person name="Bertier L."/>
            <person name="Beede B."/>
            <person name="Kafkas S."/>
            <person name="Golino D."/>
            <person name="Preece J."/>
            <person name="Michelmore R."/>
        </authorList>
    </citation>
    <scope>NUCLEOTIDE SEQUENCE [LARGE SCALE GENOMIC DNA]</scope>
</reference>
<gene>
    <name evidence="1" type="ORF">Patl1_29135</name>
</gene>
<organism evidence="1 2">
    <name type="scientific">Pistacia atlantica</name>
    <dbReference type="NCBI Taxonomy" id="434234"/>
    <lineage>
        <taxon>Eukaryota</taxon>
        <taxon>Viridiplantae</taxon>
        <taxon>Streptophyta</taxon>
        <taxon>Embryophyta</taxon>
        <taxon>Tracheophyta</taxon>
        <taxon>Spermatophyta</taxon>
        <taxon>Magnoliopsida</taxon>
        <taxon>eudicotyledons</taxon>
        <taxon>Gunneridae</taxon>
        <taxon>Pentapetalae</taxon>
        <taxon>rosids</taxon>
        <taxon>malvids</taxon>
        <taxon>Sapindales</taxon>
        <taxon>Anacardiaceae</taxon>
        <taxon>Pistacia</taxon>
    </lineage>
</organism>
<sequence>MIQKCYLAGNSLALPRGIDDAYTQVMQEHAHRTGLEEGELPCSTSREMCSELMLRLNEEKPCLSTRVSQSST</sequence>
<name>A0ACC1BG13_9ROSI</name>
<protein>
    <submittedName>
        <fullName evidence="1">Uncharacterized protein</fullName>
    </submittedName>
</protein>
<proteinExistence type="predicted"/>
<dbReference type="EMBL" id="CM047901">
    <property type="protein sequence ID" value="KAJ0097965.1"/>
    <property type="molecule type" value="Genomic_DNA"/>
</dbReference>
<accession>A0ACC1BG13</accession>